<dbReference type="InterPro" id="IPR028020">
    <property type="entry name" value="ASX_DEUBAD_dom"/>
</dbReference>
<evidence type="ECO:0000256" key="1">
    <source>
        <dbReference type="SAM" id="MobiDB-lite"/>
    </source>
</evidence>
<protein>
    <recommendedName>
        <fullName evidence="2">ASX DEUBAD domain-containing protein</fullName>
    </recommendedName>
</protein>
<gene>
    <name evidence="3" type="ORF">LTR77_010597</name>
</gene>
<dbReference type="AlphaFoldDB" id="A0AAV9NVB3"/>
<proteinExistence type="predicted"/>
<dbReference type="EMBL" id="JAVRRT010000024">
    <property type="protein sequence ID" value="KAK5163648.1"/>
    <property type="molecule type" value="Genomic_DNA"/>
</dbReference>
<feature type="compositionally biased region" description="Basic and acidic residues" evidence="1">
    <location>
        <begin position="142"/>
        <end position="152"/>
    </location>
</feature>
<sequence>MAAQQKRLITQPTSKLGKLDICTILRKEDSWTLLPRPTREELYTLLPAPRAGEPAHDPDVHPLRTNLKPFIEEELRVWQEDLKEGREAKKWRVEAMQAGKDRREGKFEEGMEVCREEYWGKREVGEELVRHEDGVKGEVGSEEAKDADAADV</sequence>
<evidence type="ECO:0000259" key="2">
    <source>
        <dbReference type="Pfam" id="PF13919"/>
    </source>
</evidence>
<comment type="caution">
    <text evidence="3">The sequence shown here is derived from an EMBL/GenBank/DDBJ whole genome shotgun (WGS) entry which is preliminary data.</text>
</comment>
<feature type="domain" description="ASX DEUBAD" evidence="2">
    <location>
        <begin position="4"/>
        <end position="120"/>
    </location>
</feature>
<keyword evidence="4" id="KW-1185">Reference proteome</keyword>
<dbReference type="RefSeq" id="XP_064654090.1">
    <property type="nucleotide sequence ID" value="XM_064807815.1"/>
</dbReference>
<accession>A0AAV9NVB3</accession>
<dbReference type="GeneID" id="89931923"/>
<name>A0AAV9NVB3_9PEZI</name>
<organism evidence="3 4">
    <name type="scientific">Saxophila tyrrhenica</name>
    <dbReference type="NCBI Taxonomy" id="1690608"/>
    <lineage>
        <taxon>Eukaryota</taxon>
        <taxon>Fungi</taxon>
        <taxon>Dikarya</taxon>
        <taxon>Ascomycota</taxon>
        <taxon>Pezizomycotina</taxon>
        <taxon>Dothideomycetes</taxon>
        <taxon>Dothideomycetidae</taxon>
        <taxon>Mycosphaerellales</taxon>
        <taxon>Extremaceae</taxon>
        <taxon>Saxophila</taxon>
    </lineage>
</organism>
<dbReference type="Pfam" id="PF13919">
    <property type="entry name" value="ASXH"/>
    <property type="match status" value="1"/>
</dbReference>
<dbReference type="Proteomes" id="UP001337655">
    <property type="component" value="Unassembled WGS sequence"/>
</dbReference>
<feature type="region of interest" description="Disordered" evidence="1">
    <location>
        <begin position="132"/>
        <end position="152"/>
    </location>
</feature>
<evidence type="ECO:0000313" key="3">
    <source>
        <dbReference type="EMBL" id="KAK5163648.1"/>
    </source>
</evidence>
<evidence type="ECO:0000313" key="4">
    <source>
        <dbReference type="Proteomes" id="UP001337655"/>
    </source>
</evidence>
<reference evidence="3 4" key="1">
    <citation type="submission" date="2023-08" db="EMBL/GenBank/DDBJ databases">
        <title>Black Yeasts Isolated from many extreme environments.</title>
        <authorList>
            <person name="Coleine C."/>
            <person name="Stajich J.E."/>
            <person name="Selbmann L."/>
        </authorList>
    </citation>
    <scope>NUCLEOTIDE SEQUENCE [LARGE SCALE GENOMIC DNA]</scope>
    <source>
        <strain evidence="3 4">CCFEE 5935</strain>
    </source>
</reference>